<dbReference type="PANTHER" id="PTHR11214">
    <property type="entry name" value="BETA-1,3-N-ACETYLGLUCOSAMINYLTRANSFERASE"/>
    <property type="match status" value="1"/>
</dbReference>
<dbReference type="AlphaFoldDB" id="A0A8J5GLK2"/>
<dbReference type="GO" id="GO:0008378">
    <property type="term" value="F:galactosyltransferase activity"/>
    <property type="evidence" value="ECO:0007669"/>
    <property type="project" value="UniProtKB-ARBA"/>
</dbReference>
<accession>A0A8J5GLK2</accession>
<feature type="region of interest" description="Disordered" evidence="13">
    <location>
        <begin position="498"/>
        <end position="521"/>
    </location>
</feature>
<dbReference type="SMART" id="SM00908">
    <property type="entry name" value="Gal-bind_lectin"/>
    <property type="match status" value="1"/>
</dbReference>
<dbReference type="Pfam" id="PF01762">
    <property type="entry name" value="Galactosyl_T"/>
    <property type="match status" value="1"/>
</dbReference>
<dbReference type="GO" id="GO:0000139">
    <property type="term" value="C:Golgi membrane"/>
    <property type="evidence" value="ECO:0007669"/>
    <property type="project" value="UniProtKB-SubCell"/>
</dbReference>
<keyword evidence="17" id="KW-1185">Reference proteome</keyword>
<evidence type="ECO:0000256" key="12">
    <source>
        <dbReference type="ARBA" id="ARBA00023211"/>
    </source>
</evidence>
<dbReference type="PANTHER" id="PTHR11214:SF3">
    <property type="entry name" value="BETA-1,3-GALACTOSYLTRANSFERASE 6"/>
    <property type="match status" value="1"/>
</dbReference>
<evidence type="ECO:0000256" key="9">
    <source>
        <dbReference type="ARBA" id="ARBA00022989"/>
    </source>
</evidence>
<evidence type="ECO:0000256" key="8">
    <source>
        <dbReference type="ARBA" id="ARBA00022968"/>
    </source>
</evidence>
<keyword evidence="6" id="KW-0808">Transferase</keyword>
<evidence type="ECO:0000256" key="4">
    <source>
        <dbReference type="ARBA" id="ARBA00008661"/>
    </source>
</evidence>
<evidence type="ECO:0000256" key="1">
    <source>
        <dbReference type="ARBA" id="ARBA00001936"/>
    </source>
</evidence>
<evidence type="ECO:0000313" key="16">
    <source>
        <dbReference type="EMBL" id="KAG6509525.1"/>
    </source>
</evidence>
<protein>
    <recommendedName>
        <fullName evidence="15">Galectin domain-containing protein</fullName>
    </recommendedName>
</protein>
<dbReference type="PROSITE" id="PS51304">
    <property type="entry name" value="GALECTIN"/>
    <property type="match status" value="1"/>
</dbReference>
<dbReference type="SUPFAM" id="SSF49899">
    <property type="entry name" value="Concanavalin A-like lectins/glucanases"/>
    <property type="match status" value="1"/>
</dbReference>
<evidence type="ECO:0000256" key="14">
    <source>
        <dbReference type="SAM" id="Phobius"/>
    </source>
</evidence>
<reference evidence="16 17" key="1">
    <citation type="submission" date="2020-08" db="EMBL/GenBank/DDBJ databases">
        <title>Plant Genome Project.</title>
        <authorList>
            <person name="Zhang R.-G."/>
        </authorList>
    </citation>
    <scope>NUCLEOTIDE SEQUENCE [LARGE SCALE GENOMIC DNA]</scope>
    <source>
        <tissue evidence="16">Rhizome</tissue>
    </source>
</reference>
<dbReference type="UniPathway" id="UPA00378"/>
<dbReference type="Proteomes" id="UP000734854">
    <property type="component" value="Unassembled WGS sequence"/>
</dbReference>
<comment type="cofactor">
    <cofactor evidence="1">
        <name>Mn(2+)</name>
        <dbReference type="ChEBI" id="CHEBI:29035"/>
    </cofactor>
</comment>
<evidence type="ECO:0000256" key="11">
    <source>
        <dbReference type="ARBA" id="ARBA00023136"/>
    </source>
</evidence>
<feature type="transmembrane region" description="Helical" evidence="14">
    <location>
        <begin position="33"/>
        <end position="50"/>
    </location>
</feature>
<keyword evidence="11 14" id="KW-0472">Membrane</keyword>
<evidence type="ECO:0000259" key="15">
    <source>
        <dbReference type="PROSITE" id="PS51304"/>
    </source>
</evidence>
<organism evidence="16 17">
    <name type="scientific">Zingiber officinale</name>
    <name type="common">Ginger</name>
    <name type="synonym">Amomum zingiber</name>
    <dbReference type="NCBI Taxonomy" id="94328"/>
    <lineage>
        <taxon>Eukaryota</taxon>
        <taxon>Viridiplantae</taxon>
        <taxon>Streptophyta</taxon>
        <taxon>Embryophyta</taxon>
        <taxon>Tracheophyta</taxon>
        <taxon>Spermatophyta</taxon>
        <taxon>Magnoliopsida</taxon>
        <taxon>Liliopsida</taxon>
        <taxon>Zingiberales</taxon>
        <taxon>Zingiberaceae</taxon>
        <taxon>Zingiber</taxon>
    </lineage>
</organism>
<keyword evidence="12" id="KW-0464">Manganese</keyword>
<evidence type="ECO:0000256" key="3">
    <source>
        <dbReference type="ARBA" id="ARBA00004922"/>
    </source>
</evidence>
<dbReference type="EMBL" id="JACMSC010000008">
    <property type="protein sequence ID" value="KAG6509525.1"/>
    <property type="molecule type" value="Genomic_DNA"/>
</dbReference>
<comment type="similarity">
    <text evidence="4">Belongs to the glycosyltransferase 31 family.</text>
</comment>
<dbReference type="InterPro" id="IPR002659">
    <property type="entry name" value="Glyco_trans_31"/>
</dbReference>
<evidence type="ECO:0000256" key="10">
    <source>
        <dbReference type="ARBA" id="ARBA00023034"/>
    </source>
</evidence>
<proteinExistence type="inferred from homology"/>
<evidence type="ECO:0000256" key="2">
    <source>
        <dbReference type="ARBA" id="ARBA00004323"/>
    </source>
</evidence>
<dbReference type="Gene3D" id="3.90.550.50">
    <property type="match status" value="1"/>
</dbReference>
<feature type="transmembrane region" description="Helical" evidence="14">
    <location>
        <begin position="62"/>
        <end position="85"/>
    </location>
</feature>
<comment type="caution">
    <text evidence="16">The sequence shown here is derived from an EMBL/GenBank/DDBJ whole genome shotgun (WGS) entry which is preliminary data.</text>
</comment>
<dbReference type="GO" id="GO:1901137">
    <property type="term" value="P:carbohydrate derivative biosynthetic process"/>
    <property type="evidence" value="ECO:0007669"/>
    <property type="project" value="UniProtKB-ARBA"/>
</dbReference>
<evidence type="ECO:0000256" key="6">
    <source>
        <dbReference type="ARBA" id="ARBA00022679"/>
    </source>
</evidence>
<evidence type="ECO:0000313" key="17">
    <source>
        <dbReference type="Proteomes" id="UP000734854"/>
    </source>
</evidence>
<gene>
    <name evidence="16" type="ORF">ZIOFF_027518</name>
</gene>
<feature type="compositionally biased region" description="Polar residues" evidence="13">
    <location>
        <begin position="498"/>
        <end position="509"/>
    </location>
</feature>
<dbReference type="InterPro" id="IPR001079">
    <property type="entry name" value="Galectin_CRD"/>
</dbReference>
<evidence type="ECO:0000256" key="5">
    <source>
        <dbReference type="ARBA" id="ARBA00022676"/>
    </source>
</evidence>
<feature type="transmembrane region" description="Helical" evidence="14">
    <location>
        <begin position="243"/>
        <end position="270"/>
    </location>
</feature>
<comment type="pathway">
    <text evidence="3">Protein modification; protein glycosylation.</text>
</comment>
<keyword evidence="8" id="KW-0735">Signal-anchor</keyword>
<name>A0A8J5GLK2_ZINOF</name>
<feature type="domain" description="Galectin" evidence="15">
    <location>
        <begin position="392"/>
        <end position="584"/>
    </location>
</feature>
<evidence type="ECO:0000256" key="7">
    <source>
        <dbReference type="ARBA" id="ARBA00022692"/>
    </source>
</evidence>
<keyword evidence="5" id="KW-0328">Glycosyltransferase</keyword>
<keyword evidence="9 14" id="KW-1133">Transmembrane helix</keyword>
<keyword evidence="10" id="KW-0333">Golgi apparatus</keyword>
<comment type="subcellular location">
    <subcellularLocation>
        <location evidence="2">Golgi apparatus membrane</location>
        <topology evidence="2">Single-pass type II membrane protein</topology>
    </subcellularLocation>
</comment>
<dbReference type="InterPro" id="IPR013320">
    <property type="entry name" value="ConA-like_dom_sf"/>
</dbReference>
<dbReference type="Gene3D" id="2.60.120.200">
    <property type="match status" value="1"/>
</dbReference>
<dbReference type="GO" id="GO:0030246">
    <property type="term" value="F:carbohydrate binding"/>
    <property type="evidence" value="ECO:0007669"/>
    <property type="project" value="InterPro"/>
</dbReference>
<dbReference type="Pfam" id="PF00337">
    <property type="entry name" value="Gal-bind_lectin"/>
    <property type="match status" value="1"/>
</dbReference>
<evidence type="ECO:0000256" key="13">
    <source>
        <dbReference type="SAM" id="MobiDB-lite"/>
    </source>
</evidence>
<sequence length="871" mass="96497">MDLATNTHPYFIIILLQEPPLATGRWYNDQLRFARLATIALVVTFGRSRSYGYPPPFLGCDLILVVSVPRWTGGGVILALALLLITRHALLLASTSAASPQHLSPSLPAAPPPVLSAFLHSHRIPGLDDPFPARNFTALPPQLGTLNSSMAVWAHMRALLVSSDALPGTTDGVLEASIAWKELWVCLSERIDGKEVSFVLPDVAQLEKRSCPFSISGSGSSVMIPYLLIPQHRRRPAGKMRRWTGGVVILALALLLITRHALLLASTYAASPQHLSPSLPAASPPVLSALLHSHRIPGLDDLFPARNFTALPPQLGTFNSSMAVWAHMRALLLRSDALPGTADGVLEASIAWKELGVSLGERIDGKEASFVLPDAAQLEKRSCPFSISGSGSSVTIPCGFVEDSAVTLVGSPVGVNGSGRFWIQLAGSGLPDAQPFVLHYNVSFGEDGPALAQNSRTPDKGWGVWEFCPSYGFGSIESNPKVDGLVRCNEQLAESMISKTSNGSLSNNSKPHEPSKRSSQLSSGFPFIEGLPFTATLWAGMEGLHMTVNGRHETSFAYRESLEPWLISEVRVGGDLNLHSLLMNGLPISEDPDLVDMEILRAPPLPKKRLLMLVGVFSTANNFKQRMALRRSWMQYEAVRSGSVAHKNKQVNLELWREAQTYNDIQMMPFVDYYSLITLKTVATCILGVEKFPCMFKYLIEHLLHDLYAKILPAKYIMKTDDDAFVRIDEILSNLKRTASKALLYGQISFESSPHRDEDSKWFISPEEWPDEFYPPWAHGPGYIISRDIAKFIVQGHQERYLRLFKLEDVAMGIWIQEYNRSAHEVNYVNDDRFHNDGCEPNYILAHYQMPRLLLCLWEKLQKEQEAICCE</sequence>
<keyword evidence="7 14" id="KW-0812">Transmembrane</keyword>